<evidence type="ECO:0000256" key="1">
    <source>
        <dbReference type="ARBA" id="ARBA00009477"/>
    </source>
</evidence>
<dbReference type="EMBL" id="BSFM01000017">
    <property type="protein sequence ID" value="GLK85595.1"/>
    <property type="molecule type" value="Genomic_DNA"/>
</dbReference>
<evidence type="ECO:0000256" key="5">
    <source>
        <dbReference type="SAM" id="Phobius"/>
    </source>
</evidence>
<dbReference type="Gene3D" id="1.10.287.470">
    <property type="entry name" value="Helix hairpin bin"/>
    <property type="match status" value="1"/>
</dbReference>
<feature type="domain" description="Multidrug resistance protein MdtA-like barrel-sandwich hybrid" evidence="6">
    <location>
        <begin position="45"/>
        <end position="188"/>
    </location>
</feature>
<dbReference type="InterPro" id="IPR006143">
    <property type="entry name" value="RND_pump_MFP"/>
</dbReference>
<evidence type="ECO:0000256" key="3">
    <source>
        <dbReference type="ARBA" id="ARBA00022989"/>
    </source>
</evidence>
<accession>A0A9W6K0R4</accession>
<evidence type="ECO:0000256" key="4">
    <source>
        <dbReference type="ARBA" id="ARBA00023136"/>
    </source>
</evidence>
<comment type="caution">
    <text evidence="8">The sequence shown here is derived from an EMBL/GenBank/DDBJ whole genome shotgun (WGS) entry which is preliminary data.</text>
</comment>
<dbReference type="InterPro" id="IPR050393">
    <property type="entry name" value="MFP_Efflux_Pump"/>
</dbReference>
<dbReference type="PANTHER" id="PTHR30367">
    <property type="entry name" value="P-HYDROXYBENZOIC ACID EFFLUX PUMP SUBUNIT AAEA-RELATED"/>
    <property type="match status" value="1"/>
</dbReference>
<dbReference type="InterPro" id="IPR058625">
    <property type="entry name" value="MdtA-like_BSH"/>
</dbReference>
<dbReference type="InterPro" id="IPR058634">
    <property type="entry name" value="AaeA-lik-b-barrel"/>
</dbReference>
<dbReference type="Gene3D" id="2.40.50.100">
    <property type="match status" value="1"/>
</dbReference>
<dbReference type="Proteomes" id="UP001143330">
    <property type="component" value="Unassembled WGS sequence"/>
</dbReference>
<dbReference type="AlphaFoldDB" id="A0A9W6K0R4"/>
<sequence length="291" mass="30881">MALMRSALRIGVTLIAVSAAVFVGWRLWQFYTLAPWTRDARILANVVEIAPDVSGLISGVNVVDNQQVRRGDVLFVIDQDRFKVAVQQAQAEVAMKTQALRLARDTATRNTSLEREDSAAISSQAAEDTTVSAAEAAAELQAADAALATAQINLERSTVRAPVDGYITNSNVNVGDYATVGQGVLALVDSGSFYVYAYFMETKLPAVQDGARARVELMAGGVSIEGVVGGISRAIANTGEGSGLLAQVNPNFDWIRLAQRIPVRIRLGELPAGVRLAAGMSATVVVLPQKP</sequence>
<dbReference type="Gene3D" id="2.40.30.170">
    <property type="match status" value="1"/>
</dbReference>
<evidence type="ECO:0000259" key="7">
    <source>
        <dbReference type="Pfam" id="PF25963"/>
    </source>
</evidence>
<dbReference type="GO" id="GO:0022857">
    <property type="term" value="F:transmembrane transporter activity"/>
    <property type="evidence" value="ECO:0007669"/>
    <property type="project" value="InterPro"/>
</dbReference>
<comment type="similarity">
    <text evidence="1">Belongs to the membrane fusion protein (MFP) (TC 8.A.1) family.</text>
</comment>
<protein>
    <recommendedName>
        <fullName evidence="10">Efflux transporter periplasmic adaptor subunit</fullName>
    </recommendedName>
</protein>
<keyword evidence="4 5" id="KW-0472">Membrane</keyword>
<dbReference type="GO" id="GO:0016020">
    <property type="term" value="C:membrane"/>
    <property type="evidence" value="ECO:0007669"/>
    <property type="project" value="InterPro"/>
</dbReference>
<dbReference type="PANTHER" id="PTHR30367:SF12">
    <property type="entry name" value="P-HYDROXYBENZOIC ACID EFFLUX PUMP SUBUNIT AAEA"/>
    <property type="match status" value="1"/>
</dbReference>
<proteinExistence type="inferred from homology"/>
<dbReference type="NCBIfam" id="TIGR01730">
    <property type="entry name" value="RND_mfp"/>
    <property type="match status" value="1"/>
</dbReference>
<evidence type="ECO:0000259" key="6">
    <source>
        <dbReference type="Pfam" id="PF25917"/>
    </source>
</evidence>
<evidence type="ECO:0000313" key="8">
    <source>
        <dbReference type="EMBL" id="GLK85595.1"/>
    </source>
</evidence>
<name>A0A9W6K0R4_9HYPH</name>
<keyword evidence="3 5" id="KW-1133">Transmembrane helix</keyword>
<dbReference type="SUPFAM" id="SSF111369">
    <property type="entry name" value="HlyD-like secretion proteins"/>
    <property type="match status" value="1"/>
</dbReference>
<keyword evidence="9" id="KW-1185">Reference proteome</keyword>
<evidence type="ECO:0000313" key="9">
    <source>
        <dbReference type="Proteomes" id="UP001143330"/>
    </source>
</evidence>
<dbReference type="Pfam" id="PF25963">
    <property type="entry name" value="Beta-barrel_AAEA"/>
    <property type="match status" value="1"/>
</dbReference>
<dbReference type="Pfam" id="PF25917">
    <property type="entry name" value="BSH_RND"/>
    <property type="match status" value="1"/>
</dbReference>
<keyword evidence="2 5" id="KW-0812">Transmembrane</keyword>
<feature type="transmembrane region" description="Helical" evidence="5">
    <location>
        <begin position="7"/>
        <end position="28"/>
    </location>
</feature>
<evidence type="ECO:0008006" key="10">
    <source>
        <dbReference type="Google" id="ProtNLM"/>
    </source>
</evidence>
<evidence type="ECO:0000256" key="2">
    <source>
        <dbReference type="ARBA" id="ARBA00022692"/>
    </source>
</evidence>
<dbReference type="RefSeq" id="WP_246546091.1">
    <property type="nucleotide sequence ID" value="NZ_BSFM01000017.1"/>
</dbReference>
<gene>
    <name evidence="8" type="ORF">GCM10017653_36650</name>
</gene>
<feature type="domain" description="p-hydroxybenzoic acid efflux pump subunit AaeA-like beta-barrel" evidence="7">
    <location>
        <begin position="192"/>
        <end position="286"/>
    </location>
</feature>
<reference evidence="8" key="1">
    <citation type="journal article" date="2014" name="Int. J. Syst. Evol. Microbiol.">
        <title>Complete genome sequence of Corynebacterium casei LMG S-19264T (=DSM 44701T), isolated from a smear-ripened cheese.</title>
        <authorList>
            <consortium name="US DOE Joint Genome Institute (JGI-PGF)"/>
            <person name="Walter F."/>
            <person name="Albersmeier A."/>
            <person name="Kalinowski J."/>
            <person name="Ruckert C."/>
        </authorList>
    </citation>
    <scope>NUCLEOTIDE SEQUENCE</scope>
    <source>
        <strain evidence="8">VKM B-2789</strain>
    </source>
</reference>
<reference evidence="8" key="2">
    <citation type="submission" date="2023-01" db="EMBL/GenBank/DDBJ databases">
        <authorList>
            <person name="Sun Q."/>
            <person name="Evtushenko L."/>
        </authorList>
    </citation>
    <scope>NUCLEOTIDE SEQUENCE</scope>
    <source>
        <strain evidence="8">VKM B-2789</strain>
    </source>
</reference>
<organism evidence="8 9">
    <name type="scientific">Ancylobacter defluvii</name>
    <dbReference type="NCBI Taxonomy" id="1282440"/>
    <lineage>
        <taxon>Bacteria</taxon>
        <taxon>Pseudomonadati</taxon>
        <taxon>Pseudomonadota</taxon>
        <taxon>Alphaproteobacteria</taxon>
        <taxon>Hyphomicrobiales</taxon>
        <taxon>Xanthobacteraceae</taxon>
        <taxon>Ancylobacter</taxon>
    </lineage>
</organism>